<proteinExistence type="predicted"/>
<evidence type="ECO:0000313" key="2">
    <source>
        <dbReference type="Proteomes" id="UP000249396"/>
    </source>
</evidence>
<dbReference type="Proteomes" id="UP000249396">
    <property type="component" value="Unassembled WGS sequence"/>
</dbReference>
<dbReference type="AlphaFoldDB" id="A0A2W4QN39"/>
<organism evidence="1 2">
    <name type="scientific">Candidatus Methylumidiphilus alinenensis</name>
    <dbReference type="NCBI Taxonomy" id="2202197"/>
    <lineage>
        <taxon>Bacteria</taxon>
        <taxon>Pseudomonadati</taxon>
        <taxon>Pseudomonadota</taxon>
        <taxon>Gammaproteobacteria</taxon>
        <taxon>Methylococcales</taxon>
        <taxon>Candidatus Methylumidiphilus</taxon>
    </lineage>
</organism>
<name>A0A2W4QN39_9GAMM</name>
<sequence>MRKKFPREVLHSKAEWKKVNINMHGELEPPLLELSYLKGATHSAKSFELPDNLRSVSSQEIKEFIGNHKITKIMLSGHFENPGSDSPHGFIEYEIDDGGMDIILYRVNGEPATKHVTIKIEEVHHFNNHENKWVYNELEDLIETAGLIKRKVAAAVA</sequence>
<gene>
    <name evidence="1" type="ORF">DM484_22480</name>
</gene>
<reference evidence="1 2" key="1">
    <citation type="journal article" date="2018" name="Aquat. Microb. Ecol.">
        <title>Gammaproteobacterial methanotrophs dominate.</title>
        <authorList>
            <person name="Rissanen A.J."/>
            <person name="Saarenheimo J."/>
            <person name="Tiirola M."/>
            <person name="Peura S."/>
            <person name="Aalto S.L."/>
            <person name="Karvinen A."/>
            <person name="Nykanen H."/>
        </authorList>
    </citation>
    <scope>NUCLEOTIDE SEQUENCE [LARGE SCALE GENOMIC DNA]</scope>
    <source>
        <strain evidence="1">AMbin10</strain>
    </source>
</reference>
<accession>A0A2W4QN39</accession>
<evidence type="ECO:0000313" key="1">
    <source>
        <dbReference type="EMBL" id="PZN73541.1"/>
    </source>
</evidence>
<comment type="caution">
    <text evidence="1">The sequence shown here is derived from an EMBL/GenBank/DDBJ whole genome shotgun (WGS) entry which is preliminary data.</text>
</comment>
<protein>
    <submittedName>
        <fullName evidence="1">Uncharacterized protein</fullName>
    </submittedName>
</protein>
<dbReference type="EMBL" id="QJPH01000455">
    <property type="protein sequence ID" value="PZN73541.1"/>
    <property type="molecule type" value="Genomic_DNA"/>
</dbReference>